<comment type="similarity">
    <text evidence="2">Belongs to the plant LTP family.</text>
</comment>
<evidence type="ECO:0000256" key="4">
    <source>
        <dbReference type="ARBA" id="ARBA00022622"/>
    </source>
</evidence>
<dbReference type="Gene3D" id="1.10.110.10">
    <property type="entry name" value="Plant lipid-transfer and hydrophobic proteins"/>
    <property type="match status" value="1"/>
</dbReference>
<keyword evidence="5 10" id="KW-0732">Signal</keyword>
<keyword evidence="4" id="KW-0472">Membrane</keyword>
<comment type="subcellular location">
    <subcellularLocation>
        <location evidence="1">Cell membrane</location>
        <topology evidence="1">Lipid-anchor</topology>
        <topology evidence="1">GPI-anchor</topology>
    </subcellularLocation>
</comment>
<accession>A0A834X7F4</accession>
<evidence type="ECO:0000313" key="12">
    <source>
        <dbReference type="EMBL" id="KAF7839482.1"/>
    </source>
</evidence>
<protein>
    <submittedName>
        <fullName evidence="12">Non-specific lipid transfer protein GPI-anchored 1-like</fullName>
    </submittedName>
</protein>
<organism evidence="12 13">
    <name type="scientific">Senna tora</name>
    <dbReference type="NCBI Taxonomy" id="362788"/>
    <lineage>
        <taxon>Eukaryota</taxon>
        <taxon>Viridiplantae</taxon>
        <taxon>Streptophyta</taxon>
        <taxon>Embryophyta</taxon>
        <taxon>Tracheophyta</taxon>
        <taxon>Spermatophyta</taxon>
        <taxon>Magnoliopsida</taxon>
        <taxon>eudicotyledons</taxon>
        <taxon>Gunneridae</taxon>
        <taxon>Pentapetalae</taxon>
        <taxon>rosids</taxon>
        <taxon>fabids</taxon>
        <taxon>Fabales</taxon>
        <taxon>Fabaceae</taxon>
        <taxon>Caesalpinioideae</taxon>
        <taxon>Cassia clade</taxon>
        <taxon>Senna</taxon>
    </lineage>
</organism>
<proteinExistence type="inferred from homology"/>
<evidence type="ECO:0000259" key="11">
    <source>
        <dbReference type="SMART" id="SM00499"/>
    </source>
</evidence>
<gene>
    <name evidence="12" type="ORF">G2W53_007964</name>
</gene>
<comment type="caution">
    <text evidence="12">The sequence shown here is derived from an EMBL/GenBank/DDBJ whole genome shotgun (WGS) entry which is preliminary data.</text>
</comment>
<keyword evidence="7" id="KW-0325">Glycoprotein</keyword>
<keyword evidence="4" id="KW-0336">GPI-anchor</keyword>
<evidence type="ECO:0000313" key="13">
    <source>
        <dbReference type="Proteomes" id="UP000634136"/>
    </source>
</evidence>
<dbReference type="GO" id="GO:0005886">
    <property type="term" value="C:plasma membrane"/>
    <property type="evidence" value="ECO:0007669"/>
    <property type="project" value="UniProtKB-SubCell"/>
</dbReference>
<reference evidence="12" key="1">
    <citation type="submission" date="2020-09" db="EMBL/GenBank/DDBJ databases">
        <title>Genome-Enabled Discovery of Anthraquinone Biosynthesis in Senna tora.</title>
        <authorList>
            <person name="Kang S.-H."/>
            <person name="Pandey R.P."/>
            <person name="Lee C.-M."/>
            <person name="Sim J.-S."/>
            <person name="Jeong J.-T."/>
            <person name="Choi B.-S."/>
            <person name="Jung M."/>
            <person name="Ginzburg D."/>
            <person name="Zhao K."/>
            <person name="Won S.Y."/>
            <person name="Oh T.-J."/>
            <person name="Yu Y."/>
            <person name="Kim N.-H."/>
            <person name="Lee O.R."/>
            <person name="Lee T.-H."/>
            <person name="Bashyal P."/>
            <person name="Kim T.-S."/>
            <person name="Lee W.-H."/>
            <person name="Kawkins C."/>
            <person name="Kim C.-K."/>
            <person name="Kim J.S."/>
            <person name="Ahn B.O."/>
            <person name="Rhee S.Y."/>
            <person name="Sohng J.K."/>
        </authorList>
    </citation>
    <scope>NUCLEOTIDE SEQUENCE</scope>
    <source>
        <tissue evidence="12">Leaf</tissue>
    </source>
</reference>
<dbReference type="InterPro" id="IPR016140">
    <property type="entry name" value="Bifunc_inhib/LTP/seed_store"/>
</dbReference>
<feature type="domain" description="Bifunctional inhibitor/plant lipid transfer protein/seed storage helical" evidence="11">
    <location>
        <begin position="35"/>
        <end position="116"/>
    </location>
</feature>
<sequence length="195" mass="20366">MKQQRTQTASCLCLCLCLFFLSDGVIGAEDLASKCAQVVEKVMPCLNFATGAAAAPTKECCDATASIRQSNPECLCYIIQQTHKGSNEIKSLGIREDRLLQLGSTCNLKNASITNCPKLLGLPANSPDAAIFTNSSSSAATPASAATTTNSSSTTQSQNDSFGSMLKPHFFNEVVVAVASATVLLAFSVSESIGI</sequence>
<evidence type="ECO:0000256" key="6">
    <source>
        <dbReference type="ARBA" id="ARBA00023157"/>
    </source>
</evidence>
<dbReference type="CDD" id="cd00010">
    <property type="entry name" value="AAI_LTSS"/>
    <property type="match status" value="1"/>
</dbReference>
<dbReference type="OrthoDB" id="1882492at2759"/>
<dbReference type="InterPro" id="IPR043325">
    <property type="entry name" value="LTSS"/>
</dbReference>
<evidence type="ECO:0000256" key="9">
    <source>
        <dbReference type="SAM" id="MobiDB-lite"/>
    </source>
</evidence>
<keyword evidence="6" id="KW-1015">Disulfide bond</keyword>
<dbReference type="Pfam" id="PF14368">
    <property type="entry name" value="LTP_2"/>
    <property type="match status" value="1"/>
</dbReference>
<evidence type="ECO:0000256" key="10">
    <source>
        <dbReference type="SAM" id="SignalP"/>
    </source>
</evidence>
<keyword evidence="8" id="KW-0449">Lipoprotein</keyword>
<dbReference type="GO" id="GO:0098552">
    <property type="term" value="C:side of membrane"/>
    <property type="evidence" value="ECO:0007669"/>
    <property type="project" value="UniProtKB-KW"/>
</dbReference>
<dbReference type="PANTHER" id="PTHR33044">
    <property type="entry name" value="BIFUNCTIONAL INHIBITOR/LIPID-TRANSFER PROTEIN/SEED STORAGE 2S ALBUMIN SUPERFAMILY PROTEIN-RELATED"/>
    <property type="match status" value="1"/>
</dbReference>
<keyword evidence="3" id="KW-1003">Cell membrane</keyword>
<feature type="region of interest" description="Disordered" evidence="9">
    <location>
        <begin position="140"/>
        <end position="160"/>
    </location>
</feature>
<dbReference type="SMART" id="SM00499">
    <property type="entry name" value="AAI"/>
    <property type="match status" value="1"/>
</dbReference>
<evidence type="ECO:0000256" key="5">
    <source>
        <dbReference type="ARBA" id="ARBA00022729"/>
    </source>
</evidence>
<evidence type="ECO:0000256" key="8">
    <source>
        <dbReference type="ARBA" id="ARBA00023288"/>
    </source>
</evidence>
<evidence type="ECO:0000256" key="1">
    <source>
        <dbReference type="ARBA" id="ARBA00004609"/>
    </source>
</evidence>
<feature type="signal peptide" evidence="10">
    <location>
        <begin position="1"/>
        <end position="27"/>
    </location>
</feature>
<evidence type="ECO:0000256" key="7">
    <source>
        <dbReference type="ARBA" id="ARBA00023180"/>
    </source>
</evidence>
<dbReference type="EMBL" id="JAAIUW010000003">
    <property type="protein sequence ID" value="KAF7839482.1"/>
    <property type="molecule type" value="Genomic_DNA"/>
</dbReference>
<dbReference type="Proteomes" id="UP000634136">
    <property type="component" value="Unassembled WGS sequence"/>
</dbReference>
<feature type="chain" id="PRO_5032723308" evidence="10">
    <location>
        <begin position="28"/>
        <end position="195"/>
    </location>
</feature>
<dbReference type="InterPro" id="IPR036312">
    <property type="entry name" value="Bifun_inhib/LTP/seed_sf"/>
</dbReference>
<evidence type="ECO:0000256" key="2">
    <source>
        <dbReference type="ARBA" id="ARBA00009748"/>
    </source>
</evidence>
<dbReference type="AlphaFoldDB" id="A0A834X7F4"/>
<name>A0A834X7F4_9FABA</name>
<evidence type="ECO:0000256" key="3">
    <source>
        <dbReference type="ARBA" id="ARBA00022475"/>
    </source>
</evidence>
<feature type="compositionally biased region" description="Low complexity" evidence="9">
    <location>
        <begin position="140"/>
        <end position="159"/>
    </location>
</feature>
<dbReference type="SUPFAM" id="SSF47699">
    <property type="entry name" value="Bifunctional inhibitor/lipid-transfer protein/seed storage 2S albumin"/>
    <property type="match status" value="1"/>
</dbReference>
<keyword evidence="13" id="KW-1185">Reference proteome</keyword>